<dbReference type="OrthoDB" id="4278171at2"/>
<dbReference type="STRING" id="1306406.J116_006300"/>
<dbReference type="RefSeq" id="WP_023586241.1">
    <property type="nucleotide sequence ID" value="NZ_ASHX02000001.1"/>
</dbReference>
<reference evidence="1 2" key="1">
    <citation type="journal article" date="2013" name="Genome Announc.">
        <title>Genome Sequence of Streptomyces violaceusniger Strain SPC6, a Halotolerant Streptomycete That Exhibits Rapid Growth and Development.</title>
        <authorList>
            <person name="Chen X."/>
            <person name="Zhang B."/>
            <person name="Zhang W."/>
            <person name="Wu X."/>
            <person name="Zhang M."/>
            <person name="Chen T."/>
            <person name="Liu G."/>
            <person name="Dyson P."/>
        </authorList>
    </citation>
    <scope>NUCLEOTIDE SEQUENCE [LARGE SCALE GENOMIC DNA]</scope>
    <source>
        <strain evidence="1 2">SPC6</strain>
    </source>
</reference>
<dbReference type="Proteomes" id="UP000095329">
    <property type="component" value="Unassembled WGS sequence"/>
</dbReference>
<accession>A0A1D3DP76</accession>
<organism evidence="1 2">
    <name type="scientific">Streptomyces thermolilacinus SPC6</name>
    <dbReference type="NCBI Taxonomy" id="1306406"/>
    <lineage>
        <taxon>Bacteria</taxon>
        <taxon>Bacillati</taxon>
        <taxon>Actinomycetota</taxon>
        <taxon>Actinomycetes</taxon>
        <taxon>Kitasatosporales</taxon>
        <taxon>Streptomycetaceae</taxon>
        <taxon>Streptomyces</taxon>
    </lineage>
</organism>
<evidence type="ECO:0000313" key="2">
    <source>
        <dbReference type="Proteomes" id="UP000095329"/>
    </source>
</evidence>
<keyword evidence="2" id="KW-1185">Reference proteome</keyword>
<dbReference type="AlphaFoldDB" id="A0A1D3DP76"/>
<evidence type="ECO:0000313" key="1">
    <source>
        <dbReference type="EMBL" id="OEJ94135.1"/>
    </source>
</evidence>
<gene>
    <name evidence="1" type="ORF">J116_006300</name>
</gene>
<dbReference type="EMBL" id="ASHX02000001">
    <property type="protein sequence ID" value="OEJ94135.1"/>
    <property type="molecule type" value="Genomic_DNA"/>
</dbReference>
<name>A0A1D3DP76_9ACTN</name>
<protein>
    <submittedName>
        <fullName evidence="1">Uncharacterized protein</fullName>
    </submittedName>
</protein>
<comment type="caution">
    <text evidence="1">The sequence shown here is derived from an EMBL/GenBank/DDBJ whole genome shotgun (WGS) entry which is preliminary data.</text>
</comment>
<proteinExistence type="predicted"/>
<sequence length="211" mass="22706">MKCQEDVGYLVQAVMRKGKAERTQLAGMLVQAAQRVAASAGCAPDDVTPDFELGERSDASATDARSACDTKGLALPASAFVAGRAEPGEETVSTSKRTWACDLSLAGTGKSKISFAVSSDPRIVNDRLRTEPGFSEFPDGKGLIDGHRRAILKCGEQSVYFGMRPNDAYQELLLERERREQYEPTVRGLFQSFLDAAGKEHGCPTVTVPAS</sequence>